<dbReference type="Proteomes" id="UP001157439">
    <property type="component" value="Unassembled WGS sequence"/>
</dbReference>
<dbReference type="EMBL" id="BSPO01000002">
    <property type="protein sequence ID" value="GLS82677.1"/>
    <property type="molecule type" value="Genomic_DNA"/>
</dbReference>
<dbReference type="PANTHER" id="PTHR11820:SF7">
    <property type="entry name" value="ACYLPYRUVASE FAHD1, MITOCHONDRIAL"/>
    <property type="match status" value="1"/>
</dbReference>
<name>A0AA37TR03_9GAMM</name>
<dbReference type="GO" id="GO:0018773">
    <property type="term" value="F:acetylpyruvate hydrolase activity"/>
    <property type="evidence" value="ECO:0007669"/>
    <property type="project" value="TreeGrafter"/>
</dbReference>
<keyword evidence="1" id="KW-0479">Metal-binding</keyword>
<dbReference type="PANTHER" id="PTHR11820">
    <property type="entry name" value="ACYLPYRUVASE"/>
    <property type="match status" value="1"/>
</dbReference>
<sequence length="219" mass="23754">MTYVLRTTHGNDCKLSPTKVVCVGRNYAEHARELNNEVPTEPLLFIKPTTALVDFESTIVLAEHQHALHYETELAILIGSPLKNADTERVERAIAGVALALDLTYRDLQTELKTAGHPWEKAKAFDGSCPITPFGSPTLVNLEQVQFCLTVTGKLQQSGDSSKMITPILPLIAYVSRHFSLCAGDIVLTGTPAGVGQLTAGDKLHVEMPKLVSATTSVY</sequence>
<evidence type="ECO:0000256" key="1">
    <source>
        <dbReference type="ARBA" id="ARBA00022723"/>
    </source>
</evidence>
<feature type="domain" description="Fumarylacetoacetase-like C-terminal" evidence="2">
    <location>
        <begin position="19"/>
        <end position="218"/>
    </location>
</feature>
<evidence type="ECO:0000313" key="4">
    <source>
        <dbReference type="Proteomes" id="UP001157439"/>
    </source>
</evidence>
<evidence type="ECO:0000313" key="3">
    <source>
        <dbReference type="EMBL" id="GLS82677.1"/>
    </source>
</evidence>
<dbReference type="AlphaFoldDB" id="A0AA37TR03"/>
<dbReference type="InterPro" id="IPR011234">
    <property type="entry name" value="Fumarylacetoacetase-like_C"/>
</dbReference>
<proteinExistence type="predicted"/>
<organism evidence="3 4">
    <name type="scientific">Paraferrimonas haliotis</name>
    <dbReference type="NCBI Taxonomy" id="2013866"/>
    <lineage>
        <taxon>Bacteria</taxon>
        <taxon>Pseudomonadati</taxon>
        <taxon>Pseudomonadota</taxon>
        <taxon>Gammaproteobacteria</taxon>
        <taxon>Alteromonadales</taxon>
        <taxon>Ferrimonadaceae</taxon>
        <taxon>Paraferrimonas</taxon>
    </lineage>
</organism>
<gene>
    <name evidence="3" type="ORF">GCM10007894_06540</name>
</gene>
<dbReference type="GO" id="GO:0016853">
    <property type="term" value="F:isomerase activity"/>
    <property type="evidence" value="ECO:0007669"/>
    <property type="project" value="UniProtKB-KW"/>
</dbReference>
<protein>
    <submittedName>
        <fullName evidence="3">Isomerase/hydrolase</fullName>
    </submittedName>
</protein>
<accession>A0AA37TR03</accession>
<reference evidence="3 4" key="1">
    <citation type="journal article" date="2014" name="Int. J. Syst. Evol. Microbiol.">
        <title>Complete genome sequence of Corynebacterium casei LMG S-19264T (=DSM 44701T), isolated from a smear-ripened cheese.</title>
        <authorList>
            <consortium name="US DOE Joint Genome Institute (JGI-PGF)"/>
            <person name="Walter F."/>
            <person name="Albersmeier A."/>
            <person name="Kalinowski J."/>
            <person name="Ruckert C."/>
        </authorList>
    </citation>
    <scope>NUCLEOTIDE SEQUENCE [LARGE SCALE GENOMIC DNA]</scope>
    <source>
        <strain evidence="3 4">NBRC 112785</strain>
    </source>
</reference>
<dbReference type="InterPro" id="IPR036663">
    <property type="entry name" value="Fumarylacetoacetase_C_sf"/>
</dbReference>
<dbReference type="GO" id="GO:0046872">
    <property type="term" value="F:metal ion binding"/>
    <property type="evidence" value="ECO:0007669"/>
    <property type="project" value="UniProtKB-KW"/>
</dbReference>
<dbReference type="Pfam" id="PF01557">
    <property type="entry name" value="FAA_hydrolase"/>
    <property type="match status" value="1"/>
</dbReference>
<evidence type="ECO:0000259" key="2">
    <source>
        <dbReference type="Pfam" id="PF01557"/>
    </source>
</evidence>
<dbReference type="SUPFAM" id="SSF56529">
    <property type="entry name" value="FAH"/>
    <property type="match status" value="1"/>
</dbReference>
<dbReference type="Gene3D" id="3.90.850.10">
    <property type="entry name" value="Fumarylacetoacetase-like, C-terminal domain"/>
    <property type="match status" value="1"/>
</dbReference>
<dbReference type="RefSeq" id="WP_095500449.1">
    <property type="nucleotide sequence ID" value="NZ_BSPO01000002.1"/>
</dbReference>
<keyword evidence="3" id="KW-0413">Isomerase</keyword>
<comment type="caution">
    <text evidence="3">The sequence shown here is derived from an EMBL/GenBank/DDBJ whole genome shotgun (WGS) entry which is preliminary data.</text>
</comment>
<keyword evidence="4" id="KW-1185">Reference proteome</keyword>
<dbReference type="NCBIfam" id="NF007967">
    <property type="entry name" value="PRK10691.1"/>
    <property type="match status" value="1"/>
</dbReference>